<dbReference type="EMBL" id="JADCNM010000006">
    <property type="protein sequence ID" value="KAG0478214.1"/>
    <property type="molecule type" value="Genomic_DNA"/>
</dbReference>
<comment type="caution">
    <text evidence="1">The sequence shown here is derived from an EMBL/GenBank/DDBJ whole genome shotgun (WGS) entry which is preliminary data.</text>
</comment>
<gene>
    <name evidence="1" type="ORF">HPP92_012933</name>
</gene>
<dbReference type="Proteomes" id="UP000639772">
    <property type="component" value="Chromosome 6"/>
</dbReference>
<protein>
    <submittedName>
        <fullName evidence="1">Uncharacterized protein</fullName>
    </submittedName>
</protein>
<dbReference type="AlphaFoldDB" id="A0A835QXS4"/>
<proteinExistence type="predicted"/>
<evidence type="ECO:0000313" key="1">
    <source>
        <dbReference type="EMBL" id="KAG0478214.1"/>
    </source>
</evidence>
<name>A0A835QXS4_VANPL</name>
<organism evidence="1 2">
    <name type="scientific">Vanilla planifolia</name>
    <name type="common">Vanilla</name>
    <dbReference type="NCBI Taxonomy" id="51239"/>
    <lineage>
        <taxon>Eukaryota</taxon>
        <taxon>Viridiplantae</taxon>
        <taxon>Streptophyta</taxon>
        <taxon>Embryophyta</taxon>
        <taxon>Tracheophyta</taxon>
        <taxon>Spermatophyta</taxon>
        <taxon>Magnoliopsida</taxon>
        <taxon>Liliopsida</taxon>
        <taxon>Asparagales</taxon>
        <taxon>Orchidaceae</taxon>
        <taxon>Vanilloideae</taxon>
        <taxon>Vanilleae</taxon>
        <taxon>Vanilla</taxon>
    </lineage>
</organism>
<evidence type="ECO:0000313" key="2">
    <source>
        <dbReference type="Proteomes" id="UP000639772"/>
    </source>
</evidence>
<accession>A0A835QXS4</accession>
<sequence>MSRGKNSTVENRRRYSASASAWVRRVMAEPTGRRWAKTGWTKMAGLRNRGVPARPGEEKKGGLVAFLRRHVGVFGAVGTEPVFHALNQLYPDAHSSVGGGDAEADEVAGLGVDREAAAAGISVPQEMDLTQPRMTPTICFRGQMVSATSIRKEGEWRTRQIGSPK</sequence>
<reference evidence="1 2" key="1">
    <citation type="journal article" date="2020" name="Nat. Food">
        <title>A phased Vanilla planifolia genome enables genetic improvement of flavour and production.</title>
        <authorList>
            <person name="Hasing T."/>
            <person name="Tang H."/>
            <person name="Brym M."/>
            <person name="Khazi F."/>
            <person name="Huang T."/>
            <person name="Chambers A.H."/>
        </authorList>
    </citation>
    <scope>NUCLEOTIDE SEQUENCE [LARGE SCALE GENOMIC DNA]</scope>
    <source>
        <tissue evidence="1">Leaf</tissue>
    </source>
</reference>